<dbReference type="AlphaFoldDB" id="D5ADX5"/>
<feature type="domain" description="Methyltransferase type 11" evidence="4">
    <location>
        <begin position="50"/>
        <end position="152"/>
    </location>
</feature>
<dbReference type="Gene3D" id="3.40.50.150">
    <property type="entry name" value="Vaccinia Virus protein VP39"/>
    <property type="match status" value="1"/>
</dbReference>
<sequence>MTLGTPQAYGDASYWDNRYRQDNGPFDWYQQYSGLAPLFHLYIPKRHRILMVGCGNAVLSEDMVNDGYQEIVNVDISSVVIEAMQRKYQDYPQLKYEKMDVRDMSAFENNSFDSVVDKGMLDSLMCGSNAQQNVGKMLEEVRRVLKPRGVYILITYGGPHVRMPHLKAPESWTTTLHVVAKPGSRRALETPSWVVTDPIPMNDDGSLGPDFHCEDPDLHYVYVCIMDPSQHTTKTYK</sequence>
<dbReference type="PANTHER" id="PTHR12176:SF79">
    <property type="entry name" value="METHYLTRANSFERASE TYPE 11 DOMAIN-CONTAINING PROTEIN"/>
    <property type="match status" value="1"/>
</dbReference>
<dbReference type="FunFam" id="3.40.50.150:FF:000224">
    <property type="entry name" value="S-adenosyl-L-methionine-dependent methyltransferases superfamily protein"/>
    <property type="match status" value="1"/>
</dbReference>
<comment type="similarity">
    <text evidence="1">Belongs to the methyltransferase superfamily.</text>
</comment>
<evidence type="ECO:0000256" key="3">
    <source>
        <dbReference type="ARBA" id="ARBA00022679"/>
    </source>
</evidence>
<accession>D5ADX5</accession>
<dbReference type="EMBL" id="BT124499">
    <property type="protein sequence ID" value="ADE77744.1"/>
    <property type="molecule type" value="mRNA"/>
</dbReference>
<dbReference type="GO" id="GO:0032259">
    <property type="term" value="P:methylation"/>
    <property type="evidence" value="ECO:0007669"/>
    <property type="project" value="UniProtKB-KW"/>
</dbReference>
<reference evidence="5" key="1">
    <citation type="submission" date="2010-04" db="EMBL/GenBank/DDBJ databases">
        <authorList>
            <person name="Reid K.E."/>
            <person name="Liao N."/>
            <person name="Chan S."/>
            <person name="Docking R."/>
            <person name="Taylor G."/>
            <person name="Moore R."/>
            <person name="Mayo M."/>
            <person name="Munro S."/>
            <person name="King J."/>
            <person name="Yanchuk A."/>
            <person name="Holt R."/>
            <person name="Jones S."/>
            <person name="Marra M."/>
            <person name="Ritland C.E."/>
            <person name="Ritland K."/>
            <person name="Bohlmann J."/>
        </authorList>
    </citation>
    <scope>NUCLEOTIDE SEQUENCE</scope>
    <source>
        <tissue evidence="5">Bud</tissue>
    </source>
</reference>
<dbReference type="CDD" id="cd02440">
    <property type="entry name" value="AdoMet_MTases"/>
    <property type="match status" value="1"/>
</dbReference>
<evidence type="ECO:0000256" key="2">
    <source>
        <dbReference type="ARBA" id="ARBA00022603"/>
    </source>
</evidence>
<dbReference type="InterPro" id="IPR029063">
    <property type="entry name" value="SAM-dependent_MTases_sf"/>
</dbReference>
<protein>
    <recommendedName>
        <fullName evidence="4">Methyltransferase type 11 domain-containing protein</fullName>
    </recommendedName>
</protein>
<organism evidence="5">
    <name type="scientific">Picea sitchensis</name>
    <name type="common">Sitka spruce</name>
    <name type="synonym">Pinus sitchensis</name>
    <dbReference type="NCBI Taxonomy" id="3332"/>
    <lineage>
        <taxon>Eukaryota</taxon>
        <taxon>Viridiplantae</taxon>
        <taxon>Streptophyta</taxon>
        <taxon>Embryophyta</taxon>
        <taxon>Tracheophyta</taxon>
        <taxon>Spermatophyta</taxon>
        <taxon>Pinopsida</taxon>
        <taxon>Pinidae</taxon>
        <taxon>Conifers I</taxon>
        <taxon>Pinales</taxon>
        <taxon>Pinaceae</taxon>
        <taxon>Picea</taxon>
    </lineage>
</organism>
<dbReference type="OMA" id="MSAFQTG"/>
<dbReference type="PANTHER" id="PTHR12176">
    <property type="entry name" value="SAM-DEPENDENT METHYLTRANSFERASE SUPERFAMILY PROTEIN"/>
    <property type="match status" value="1"/>
</dbReference>
<dbReference type="SUPFAM" id="SSF53335">
    <property type="entry name" value="S-adenosyl-L-methionine-dependent methyltransferases"/>
    <property type="match status" value="1"/>
</dbReference>
<evidence type="ECO:0000313" key="5">
    <source>
        <dbReference type="EMBL" id="ADE77744.1"/>
    </source>
</evidence>
<evidence type="ECO:0000256" key="1">
    <source>
        <dbReference type="ARBA" id="ARBA00008361"/>
    </source>
</evidence>
<keyword evidence="2" id="KW-0489">Methyltransferase</keyword>
<name>D5ADX5_PICSI</name>
<dbReference type="InterPro" id="IPR051419">
    <property type="entry name" value="Lys/N-term_MeTrsfase_sf"/>
</dbReference>
<keyword evidence="3" id="KW-0808">Transferase</keyword>
<evidence type="ECO:0000259" key="4">
    <source>
        <dbReference type="Pfam" id="PF08241"/>
    </source>
</evidence>
<dbReference type="GO" id="GO:0008757">
    <property type="term" value="F:S-adenosylmethionine-dependent methyltransferase activity"/>
    <property type="evidence" value="ECO:0007669"/>
    <property type="project" value="InterPro"/>
</dbReference>
<proteinExistence type="evidence at transcript level"/>
<dbReference type="Pfam" id="PF08241">
    <property type="entry name" value="Methyltransf_11"/>
    <property type="match status" value="1"/>
</dbReference>
<dbReference type="InterPro" id="IPR013216">
    <property type="entry name" value="Methyltransf_11"/>
</dbReference>